<reference evidence="2" key="1">
    <citation type="journal article" date="2020" name="mSystems">
        <title>Genome- and Community-Level Interaction Insights into Carbon Utilization and Element Cycling Functions of Hydrothermarchaeota in Hydrothermal Sediment.</title>
        <authorList>
            <person name="Zhou Z."/>
            <person name="Liu Y."/>
            <person name="Xu W."/>
            <person name="Pan J."/>
            <person name="Luo Z.H."/>
            <person name="Li M."/>
        </authorList>
    </citation>
    <scope>NUCLEOTIDE SEQUENCE [LARGE SCALE GENOMIC DNA]</scope>
    <source>
        <strain evidence="2">HyVt-460</strain>
    </source>
</reference>
<accession>A0A7V5RQ77</accession>
<dbReference type="EMBL" id="DRLI01000264">
    <property type="protein sequence ID" value="HHM02736.1"/>
    <property type="molecule type" value="Genomic_DNA"/>
</dbReference>
<comment type="caution">
    <text evidence="2">The sequence shown here is derived from an EMBL/GenBank/DDBJ whole genome shotgun (WGS) entry which is preliminary data.</text>
</comment>
<name>A0A7V5RQ77_CALAY</name>
<sequence>MKWPELFIEKGLTLRHAQYTLINGRRPDLIFEDARGRTLLVEIQSGVLDDAHMVRMVDYYGAYKLEFPGKIARLMFIAHDIPAERMEFIRRMGFEGLAIPPAKFRDIARKKKYPLEADDEPLNPPKRPTPRQLPESPELDVVDYSKLPNKPLFADNSPSIILGRFNDYMKKHVLAQKKRLSIRQHSAWILAHKAGLHIGFKEDGLKNSDTQAYFKDQPYLKLEKHMSVFYKQLMKQPEPCLKDIRVTLSGKRNRRVLTFELRE</sequence>
<dbReference type="Gene3D" id="3.40.1350.10">
    <property type="match status" value="1"/>
</dbReference>
<dbReference type="AlphaFoldDB" id="A0A7V5RQ77"/>
<dbReference type="Proteomes" id="UP000885771">
    <property type="component" value="Unassembled WGS sequence"/>
</dbReference>
<organism evidence="2">
    <name type="scientific">Caldithrix abyssi</name>
    <dbReference type="NCBI Taxonomy" id="187145"/>
    <lineage>
        <taxon>Bacteria</taxon>
        <taxon>Pseudomonadati</taxon>
        <taxon>Calditrichota</taxon>
        <taxon>Calditrichia</taxon>
        <taxon>Calditrichales</taxon>
        <taxon>Calditrichaceae</taxon>
        <taxon>Caldithrix</taxon>
    </lineage>
</organism>
<evidence type="ECO:0000313" key="2">
    <source>
        <dbReference type="EMBL" id="HHM02736.1"/>
    </source>
</evidence>
<protein>
    <recommendedName>
        <fullName evidence="3">DUF91 domain-containing protein</fullName>
    </recommendedName>
</protein>
<dbReference type="InterPro" id="IPR011856">
    <property type="entry name" value="tRNA_endonuc-like_dom_sf"/>
</dbReference>
<evidence type="ECO:0000256" key="1">
    <source>
        <dbReference type="SAM" id="MobiDB-lite"/>
    </source>
</evidence>
<feature type="region of interest" description="Disordered" evidence="1">
    <location>
        <begin position="115"/>
        <end position="136"/>
    </location>
</feature>
<proteinExistence type="predicted"/>
<evidence type="ECO:0008006" key="3">
    <source>
        <dbReference type="Google" id="ProtNLM"/>
    </source>
</evidence>
<gene>
    <name evidence="2" type="ORF">ENJ15_06945</name>
</gene>
<dbReference type="GO" id="GO:0003676">
    <property type="term" value="F:nucleic acid binding"/>
    <property type="evidence" value="ECO:0007669"/>
    <property type="project" value="InterPro"/>
</dbReference>